<keyword evidence="2" id="KW-0560">Oxidoreductase</keyword>
<dbReference type="InterPro" id="IPR036291">
    <property type="entry name" value="NAD(P)-bd_dom_sf"/>
</dbReference>
<dbReference type="RefSeq" id="WP_091162767.1">
    <property type="nucleotide sequence ID" value="NZ_FNCG01000001.1"/>
</dbReference>
<dbReference type="Pfam" id="PF00106">
    <property type="entry name" value="adh_short"/>
    <property type="match status" value="1"/>
</dbReference>
<evidence type="ECO:0000313" key="3">
    <source>
        <dbReference type="EMBL" id="SDF86040.1"/>
    </source>
</evidence>
<organism evidence="3 4">
    <name type="scientific">Mucilaginibacter gossypii</name>
    <dbReference type="NCBI Taxonomy" id="551996"/>
    <lineage>
        <taxon>Bacteria</taxon>
        <taxon>Pseudomonadati</taxon>
        <taxon>Bacteroidota</taxon>
        <taxon>Sphingobacteriia</taxon>
        <taxon>Sphingobacteriales</taxon>
        <taxon>Sphingobacteriaceae</taxon>
        <taxon>Mucilaginibacter</taxon>
    </lineage>
</organism>
<dbReference type="SUPFAM" id="SSF51735">
    <property type="entry name" value="NAD(P)-binding Rossmann-fold domains"/>
    <property type="match status" value="1"/>
</dbReference>
<name>A0A1G7PL14_9SPHI</name>
<reference evidence="4" key="1">
    <citation type="submission" date="2016-10" db="EMBL/GenBank/DDBJ databases">
        <authorList>
            <person name="Varghese N."/>
            <person name="Submissions S."/>
        </authorList>
    </citation>
    <scope>NUCLEOTIDE SEQUENCE [LARGE SCALE GENOMIC DNA]</scope>
    <source>
        <strain evidence="4">Gh-67</strain>
    </source>
</reference>
<comment type="similarity">
    <text evidence="1">Belongs to the short-chain dehydrogenases/reductases (SDR) family.</text>
</comment>
<dbReference type="Gene3D" id="3.40.50.720">
    <property type="entry name" value="NAD(P)-binding Rossmann-like Domain"/>
    <property type="match status" value="1"/>
</dbReference>
<keyword evidence="4" id="KW-1185">Reference proteome</keyword>
<evidence type="ECO:0000256" key="2">
    <source>
        <dbReference type="ARBA" id="ARBA00023002"/>
    </source>
</evidence>
<evidence type="ECO:0000256" key="1">
    <source>
        <dbReference type="ARBA" id="ARBA00006484"/>
    </source>
</evidence>
<accession>A0A1G7PL14</accession>
<protein>
    <submittedName>
        <fullName evidence="3">NAD(P)-dependent dehydrogenase, short-chain alcohol dehydrogenase family</fullName>
    </submittedName>
</protein>
<dbReference type="GO" id="GO:0016491">
    <property type="term" value="F:oxidoreductase activity"/>
    <property type="evidence" value="ECO:0007669"/>
    <property type="project" value="UniProtKB-KW"/>
</dbReference>
<sequence length="345" mass="37540">MEQNNYNGTLQKPVGSGFNAVSTTSDVIKEVDLNGKIAIVTGGDGGLGLEITKTLSKAGAAVIVPARDIEKAKLNLQGIANVEVEPMNLTEPVSITSFAEKFLASDRQLHMLINNAGIMWTPLQRDSRGYEAQFSTNHLGHFQLTAKLWEALKKAEGARVVTVSSSAHHYSPVLFDDVNYHTREYNKFEAYGQSKTANVLFTVELDKKARPFGVRAYTLHPGLMLDTNLSRHLTFEDFVTLGAVNADGTPNEEAQAAMQKMSKTKEQGAATTVWAATSPQLQNIGGVYLQDVEVASYNPDAYDSNAGKRNPGGTFGVAPFALEPNAAQRLWVLSEELTDTKFDVQ</sequence>
<dbReference type="InterPro" id="IPR002347">
    <property type="entry name" value="SDR_fam"/>
</dbReference>
<dbReference type="STRING" id="551996.SAMN05192573_101571"/>
<gene>
    <name evidence="3" type="ORF">SAMN05192573_101571</name>
</gene>
<dbReference type="PANTHER" id="PTHR24320:SF148">
    <property type="entry name" value="NAD(P)-BINDING ROSSMANN-FOLD SUPERFAMILY PROTEIN"/>
    <property type="match status" value="1"/>
</dbReference>
<dbReference type="AlphaFoldDB" id="A0A1G7PL14"/>
<evidence type="ECO:0000313" key="4">
    <source>
        <dbReference type="Proteomes" id="UP000199705"/>
    </source>
</evidence>
<dbReference type="PRINTS" id="PR00081">
    <property type="entry name" value="GDHRDH"/>
</dbReference>
<dbReference type="EMBL" id="FNCG01000001">
    <property type="protein sequence ID" value="SDF86040.1"/>
    <property type="molecule type" value="Genomic_DNA"/>
</dbReference>
<dbReference type="Proteomes" id="UP000199705">
    <property type="component" value="Unassembled WGS sequence"/>
</dbReference>
<proteinExistence type="inferred from homology"/>
<dbReference type="PANTHER" id="PTHR24320">
    <property type="entry name" value="RETINOL DEHYDROGENASE"/>
    <property type="match status" value="1"/>
</dbReference>